<dbReference type="Gene3D" id="3.40.50.11210">
    <property type="entry name" value="Rap/Ran-GAP"/>
    <property type="match status" value="1"/>
</dbReference>
<dbReference type="GO" id="GO:0051056">
    <property type="term" value="P:regulation of small GTPase mediated signal transduction"/>
    <property type="evidence" value="ECO:0007669"/>
    <property type="project" value="InterPro"/>
</dbReference>
<feature type="region of interest" description="Disordered" evidence="3">
    <location>
        <begin position="97"/>
        <end position="145"/>
    </location>
</feature>
<dbReference type="InterPro" id="IPR046859">
    <property type="entry name" value="RGPA/RALGAPB_N"/>
</dbReference>
<feature type="compositionally biased region" description="Low complexity" evidence="3">
    <location>
        <begin position="111"/>
        <end position="124"/>
    </location>
</feature>
<name>A0A9N9BG89_9GLOM</name>
<dbReference type="GO" id="GO:0005737">
    <property type="term" value="C:cytoplasm"/>
    <property type="evidence" value="ECO:0007669"/>
    <property type="project" value="TreeGrafter"/>
</dbReference>
<organism evidence="5 6">
    <name type="scientific">Ambispora gerdemannii</name>
    <dbReference type="NCBI Taxonomy" id="144530"/>
    <lineage>
        <taxon>Eukaryota</taxon>
        <taxon>Fungi</taxon>
        <taxon>Fungi incertae sedis</taxon>
        <taxon>Mucoromycota</taxon>
        <taxon>Glomeromycotina</taxon>
        <taxon>Glomeromycetes</taxon>
        <taxon>Archaeosporales</taxon>
        <taxon>Ambisporaceae</taxon>
        <taxon>Ambispora</taxon>
    </lineage>
</organism>
<evidence type="ECO:0000313" key="5">
    <source>
        <dbReference type="EMBL" id="CAG8562842.1"/>
    </source>
</evidence>
<dbReference type="FunFam" id="3.40.50.11210:FF:000001">
    <property type="entry name" value="Ral GTPase-activating protein subunit alpha-1 isoform 1"/>
    <property type="match status" value="1"/>
</dbReference>
<dbReference type="InterPro" id="IPR035974">
    <property type="entry name" value="Rap/Ran-GAP_sf"/>
</dbReference>
<dbReference type="GO" id="GO:0005096">
    <property type="term" value="F:GTPase activator activity"/>
    <property type="evidence" value="ECO:0007669"/>
    <property type="project" value="UniProtKB-KW"/>
</dbReference>
<dbReference type="PROSITE" id="PS50085">
    <property type="entry name" value="RAPGAP"/>
    <property type="match status" value="1"/>
</dbReference>
<dbReference type="Pfam" id="PF20412">
    <property type="entry name" value="RALGAPB_N"/>
    <property type="match status" value="1"/>
</dbReference>
<dbReference type="InterPro" id="IPR027107">
    <property type="entry name" value="Tuberin/Ral-act_asu"/>
</dbReference>
<feature type="compositionally biased region" description="Basic residues" evidence="3">
    <location>
        <begin position="15"/>
        <end position="26"/>
    </location>
</feature>
<evidence type="ECO:0000259" key="4">
    <source>
        <dbReference type="PROSITE" id="PS50085"/>
    </source>
</evidence>
<evidence type="ECO:0000256" key="1">
    <source>
        <dbReference type="ARBA" id="ARBA00022468"/>
    </source>
</evidence>
<evidence type="ECO:0000256" key="2">
    <source>
        <dbReference type="ARBA" id="ARBA00022553"/>
    </source>
</evidence>
<feature type="domain" description="Rap-GAP" evidence="4">
    <location>
        <begin position="1630"/>
        <end position="1844"/>
    </location>
</feature>
<feature type="compositionally biased region" description="Basic and acidic residues" evidence="3">
    <location>
        <begin position="1420"/>
        <end position="1430"/>
    </location>
</feature>
<dbReference type="InterPro" id="IPR016024">
    <property type="entry name" value="ARM-type_fold"/>
</dbReference>
<reference evidence="5" key="1">
    <citation type="submission" date="2021-06" db="EMBL/GenBank/DDBJ databases">
        <authorList>
            <person name="Kallberg Y."/>
            <person name="Tangrot J."/>
            <person name="Rosling A."/>
        </authorList>
    </citation>
    <scope>NUCLEOTIDE SEQUENCE</scope>
    <source>
        <strain evidence="5">MT106</strain>
    </source>
</reference>
<feature type="compositionally biased region" description="Low complexity" evidence="3">
    <location>
        <begin position="39"/>
        <end position="62"/>
    </location>
</feature>
<proteinExistence type="predicted"/>
<keyword evidence="1" id="KW-0343">GTPase activation</keyword>
<sequence length="1872" mass="209741">MEANETAKESTAAAIRRKVSKSRPRKGTLTTDEPPLPISPSAAALSSISTNNTTTNATSSSSGKKFQIFARRASVSSGNSSTKSILSDFKLAKVDSSLTQRPVAPPSPVETSSNSYSSPQQTSPAIGKRRNPQRPPSGHYPPPTLNAANDLDQAQFFHENAEEVFDVTYKAFMNQVDKIKDKSDRPMSFSAKEFININKSLVLLRKIFLFLPDLIKNGWQRMYIAHIINHLLDHGNHPRVRSQGFHLLLLWMNDQTTEFSECINLYANSISLDLFVYDQFASVENADYRTNSGLFELGQEFIRADDRGPLFSNPYPPTFNDSVSLLKIALTNIARLAHVAAGSDPPSENYDSAVTDNIEPDNGIAIGIGIDAALAAAKFNYELLKKYYLVKLFPACSKKLGISTDAKHESGFSSCPPAILRAFIQFFIDYCLDNTFGSTELVTTFPSPATPILKSIVLAFENREIAHEIIRQALMLPAGSTSTKDIVRGAVHIVGVWILSGEEERPVFLRKTASTTATTVYNQNSSVSMSSSSSTETLKTLPLSSSGSVNSHITNYADANVYLRRYIKLLTLVFDDHSFVNIDGGMTNTEVEAQVSIYRDVLSLYRAIIGNGPIELENETWESLLVCLLEIQRKTMNQSEKYGPIPSVHLAHELADYLVETILMAFARSMSTQADLWQGLSNQMKESTRWSQTILQWKRTMDRLTKILSKYLYQVDLEAVDLNRRPSELSISERHRRKPSKNRTRHLSLKDLRHKSSGSNSSREEIVSPDYSSAKSASEHRTTRRAASMHQDDSKLLGGQALLSFVNGFSASSEMPAEENSGVKSNRTSTSSAFFAQPNFSSDRISSSLANFKSSEFIPPNHADAIKCLVQLWDTLNLIRNNQPYSDVSLPLLYEFAPWFLEACDMPLAFAPGRALAYGGICKMMSRQQDQEVSSIYYSHFYRSLLKGLSDTDTSITHAIINNSTKLFAQALPGSNILFYRFIESILNLLTKHDRAHLPESTRQNAITILCSLICILNQNPDLKVPIIPYYKLTKLKVIDLNNSSFDLTDSISCSELRLILVETLVQTLATEENIHNPDTHIMVLQGICTLAFDEVTSTPSPAKTIVKECFSAIFDQLYWSHLPVVCAAANCLIVFAQNCGLTWDDDGMYLMVLQDVFGNLIGAINEHLNLQRGAQRNGRGFIIAKLFYCLLEWLMVLPPKLFTDTELYQLVFEAIDLAFEVTGHYFEQNDSPRYHEKLLPIPPNKSRGKCHSHDATVRFKKAERKISLSGSLNNEHGVHVVGAEGIEDPELVKDVAECVLLHLTRHLDNFAPLHGPAMINSNLVGPMGDTREEENQENYHFFSLNNTNIITLIEIPGDVTSIARLMVRDATGRYAWDLKLFYKASLDDSSNVHAGGLRYVGVADHFSFRQNIKIEKLMETNKTDKEKTTSKQHSSSQSENLDSTSDNNIPTWTENNNNSEDNMLKKLLGYIGENHPDCEEFPGINQLSNLNESACDTDPALSRIENQLDRHIKEEARYRTAMDPHAKSWYDSVISIRNDIFHVCETNKLAIKFSKTPIYSRSTSHLSLGADFSLSRSFLPVLPPGAEKPNEPYQQCRLFLSHFGLLGLETLKENPIHLLNKTPAFFRDIRLLDKKHAREVVKIALIYVGPGQEDEQSILHNTNGSPMYEEFVASLGWEIDLATHPGYLGGLERNSTNGATATYYCSSTLEIIYHNVIKMPTDPTDPKQLKKKRHIGNDHVHIVWNEHYRDYRHNTIGGDFGNVQIVITPLSNGMFAVNLSRDQKIPLFGPLLNGMVISRNVLGSLVRMTAVQAFRNCLHHINAPSNTMFQHPYMERLVDITKITGRHKNNKSNALETFMSRIFINEEDSTV</sequence>
<dbReference type="EMBL" id="CAJVPL010001283">
    <property type="protein sequence ID" value="CAG8562842.1"/>
    <property type="molecule type" value="Genomic_DNA"/>
</dbReference>
<dbReference type="PANTHER" id="PTHR10063:SF11">
    <property type="entry name" value="RHO GTPASE-ACTIVATING PROTEIN CG5521-RELATED"/>
    <property type="match status" value="1"/>
</dbReference>
<dbReference type="Proteomes" id="UP000789831">
    <property type="component" value="Unassembled WGS sequence"/>
</dbReference>
<feature type="region of interest" description="Disordered" evidence="3">
    <location>
        <begin position="1420"/>
        <end position="1459"/>
    </location>
</feature>
<comment type="caution">
    <text evidence="5">The sequence shown here is derived from an EMBL/GenBank/DDBJ whole genome shotgun (WGS) entry which is preliminary data.</text>
</comment>
<dbReference type="SUPFAM" id="SSF111347">
    <property type="entry name" value="Rap/Ran-GAP"/>
    <property type="match status" value="1"/>
</dbReference>
<evidence type="ECO:0000313" key="6">
    <source>
        <dbReference type="Proteomes" id="UP000789831"/>
    </source>
</evidence>
<feature type="compositionally biased region" description="Pro residues" evidence="3">
    <location>
        <begin position="133"/>
        <end position="144"/>
    </location>
</feature>
<feature type="region of interest" description="Disordered" evidence="3">
    <location>
        <begin position="1"/>
        <end position="65"/>
    </location>
</feature>
<accession>A0A9N9BG89</accession>
<feature type="region of interest" description="Disordered" evidence="3">
    <location>
        <begin position="730"/>
        <end position="792"/>
    </location>
</feature>
<feature type="compositionally biased region" description="Low complexity" evidence="3">
    <location>
        <begin position="1448"/>
        <end position="1459"/>
    </location>
</feature>
<dbReference type="SUPFAM" id="SSF48371">
    <property type="entry name" value="ARM repeat"/>
    <property type="match status" value="1"/>
</dbReference>
<dbReference type="InterPro" id="IPR000331">
    <property type="entry name" value="Rap/Ran_GAP_dom"/>
</dbReference>
<dbReference type="OrthoDB" id="19311at2759"/>
<protein>
    <submittedName>
        <fullName evidence="5">11696_t:CDS:1</fullName>
    </submittedName>
</protein>
<gene>
    <name evidence="5" type="ORF">AGERDE_LOCUS7238</name>
</gene>
<keyword evidence="6" id="KW-1185">Reference proteome</keyword>
<dbReference type="GO" id="GO:0005634">
    <property type="term" value="C:nucleus"/>
    <property type="evidence" value="ECO:0007669"/>
    <property type="project" value="InterPro"/>
</dbReference>
<dbReference type="PANTHER" id="PTHR10063">
    <property type="entry name" value="TUBERIN"/>
    <property type="match status" value="1"/>
</dbReference>
<feature type="compositionally biased region" description="Basic residues" evidence="3">
    <location>
        <begin position="734"/>
        <end position="756"/>
    </location>
</feature>
<dbReference type="Pfam" id="PF02145">
    <property type="entry name" value="Rap_GAP"/>
    <property type="match status" value="1"/>
</dbReference>
<evidence type="ECO:0000256" key="3">
    <source>
        <dbReference type="SAM" id="MobiDB-lite"/>
    </source>
</evidence>
<keyword evidence="2" id="KW-0597">Phosphoprotein</keyword>